<dbReference type="Pfam" id="PF12844">
    <property type="entry name" value="HTH_19"/>
    <property type="match status" value="1"/>
</dbReference>
<evidence type="ECO:0000259" key="1">
    <source>
        <dbReference type="PROSITE" id="PS50943"/>
    </source>
</evidence>
<dbReference type="CDD" id="cd00093">
    <property type="entry name" value="HTH_XRE"/>
    <property type="match status" value="1"/>
</dbReference>
<feature type="domain" description="HTH cro/C1-type" evidence="1">
    <location>
        <begin position="7"/>
        <end position="61"/>
    </location>
</feature>
<protein>
    <submittedName>
        <fullName evidence="2">Repressor protein CI</fullName>
    </submittedName>
</protein>
<dbReference type="GO" id="GO:0003677">
    <property type="term" value="F:DNA binding"/>
    <property type="evidence" value="ECO:0007669"/>
    <property type="project" value="InterPro"/>
</dbReference>
<dbReference type="InterPro" id="IPR001387">
    <property type="entry name" value="Cro/C1-type_HTH"/>
</dbReference>
<name>A0A8S5U9H5_9CAUD</name>
<dbReference type="PROSITE" id="PS50943">
    <property type="entry name" value="HTH_CROC1"/>
    <property type="match status" value="1"/>
</dbReference>
<accession>A0A8S5U9H5</accession>
<organism evidence="2">
    <name type="scientific">Siphoviridae sp. ctKNZ79</name>
    <dbReference type="NCBI Taxonomy" id="2825440"/>
    <lineage>
        <taxon>Viruses</taxon>
        <taxon>Duplodnaviria</taxon>
        <taxon>Heunggongvirae</taxon>
        <taxon>Uroviricota</taxon>
        <taxon>Caudoviricetes</taxon>
    </lineage>
</organism>
<dbReference type="Gene3D" id="1.10.260.40">
    <property type="entry name" value="lambda repressor-like DNA-binding domains"/>
    <property type="match status" value="1"/>
</dbReference>
<sequence length="124" mass="13995">MSLGSRIRFVRSQTGYNQTEFGREIGAAQTSVSAWEKDISVPVDSAIISICRVFNISEEWLRTGEGPMEVQRPKDEVIMNFFNSVLEDQPESMRKRFVSSLAAFTPEDWEAAAALMQKLVKGME</sequence>
<dbReference type="EMBL" id="BK016045">
    <property type="protein sequence ID" value="DAF91108.1"/>
    <property type="molecule type" value="Genomic_DNA"/>
</dbReference>
<dbReference type="SUPFAM" id="SSF47413">
    <property type="entry name" value="lambda repressor-like DNA-binding domains"/>
    <property type="match status" value="1"/>
</dbReference>
<reference evidence="2" key="1">
    <citation type="journal article" date="2021" name="Proc. Natl. Acad. Sci. U.S.A.">
        <title>A Catalog of Tens of Thousands of Viruses from Human Metagenomes Reveals Hidden Associations with Chronic Diseases.</title>
        <authorList>
            <person name="Tisza M.J."/>
            <person name="Buck C.B."/>
        </authorList>
    </citation>
    <scope>NUCLEOTIDE SEQUENCE</scope>
    <source>
        <strain evidence="2">CtKNZ79</strain>
    </source>
</reference>
<evidence type="ECO:0000313" key="2">
    <source>
        <dbReference type="EMBL" id="DAF91108.1"/>
    </source>
</evidence>
<proteinExistence type="predicted"/>
<dbReference type="SMART" id="SM00530">
    <property type="entry name" value="HTH_XRE"/>
    <property type="match status" value="1"/>
</dbReference>
<dbReference type="InterPro" id="IPR010982">
    <property type="entry name" value="Lambda_DNA-bd_dom_sf"/>
</dbReference>